<comment type="caution">
    <text evidence="9">The sequence shown here is derived from an EMBL/GenBank/DDBJ whole genome shotgun (WGS) entry which is preliminary data.</text>
</comment>
<evidence type="ECO:0000259" key="7">
    <source>
        <dbReference type="PROSITE" id="PS50089"/>
    </source>
</evidence>
<feature type="coiled-coil region" evidence="5">
    <location>
        <begin position="262"/>
        <end position="297"/>
    </location>
</feature>
<gene>
    <name evidence="9" type="ORF">GBAR_LOCUS10538</name>
</gene>
<evidence type="ECO:0000259" key="8">
    <source>
        <dbReference type="PROSITE" id="PS50119"/>
    </source>
</evidence>
<dbReference type="Gene3D" id="3.30.40.10">
    <property type="entry name" value="Zinc/RING finger domain, C3HC4 (zinc finger)"/>
    <property type="match status" value="1"/>
</dbReference>
<evidence type="ECO:0000256" key="2">
    <source>
        <dbReference type="ARBA" id="ARBA00022771"/>
    </source>
</evidence>
<dbReference type="InterPro" id="IPR013083">
    <property type="entry name" value="Znf_RING/FYVE/PHD"/>
</dbReference>
<feature type="domain" description="RING-type" evidence="7">
    <location>
        <begin position="24"/>
        <end position="66"/>
    </location>
</feature>
<evidence type="ECO:0000313" key="9">
    <source>
        <dbReference type="EMBL" id="CAI8017329.1"/>
    </source>
</evidence>
<evidence type="ECO:0000256" key="5">
    <source>
        <dbReference type="SAM" id="Coils"/>
    </source>
</evidence>
<dbReference type="Pfam" id="PF13445">
    <property type="entry name" value="zf-RING_UBOX"/>
    <property type="match status" value="1"/>
</dbReference>
<dbReference type="EMBL" id="CASHTH010001617">
    <property type="protein sequence ID" value="CAI8017329.1"/>
    <property type="molecule type" value="Genomic_DNA"/>
</dbReference>
<keyword evidence="5" id="KW-0175">Coiled coil</keyword>
<organism evidence="9 10">
    <name type="scientific">Geodia barretti</name>
    <name type="common">Barrett's horny sponge</name>
    <dbReference type="NCBI Taxonomy" id="519541"/>
    <lineage>
        <taxon>Eukaryota</taxon>
        <taxon>Metazoa</taxon>
        <taxon>Porifera</taxon>
        <taxon>Demospongiae</taxon>
        <taxon>Heteroscleromorpha</taxon>
        <taxon>Tetractinellida</taxon>
        <taxon>Astrophorina</taxon>
        <taxon>Geodiidae</taxon>
        <taxon>Geodia</taxon>
    </lineage>
</organism>
<proteinExistence type="predicted"/>
<evidence type="ECO:0000313" key="10">
    <source>
        <dbReference type="Proteomes" id="UP001174909"/>
    </source>
</evidence>
<name>A0AA35RU66_GEOBA</name>
<dbReference type="PANTHER" id="PTHR25462">
    <property type="entry name" value="BONUS, ISOFORM C-RELATED"/>
    <property type="match status" value="1"/>
</dbReference>
<keyword evidence="3" id="KW-0862">Zinc</keyword>
<feature type="region of interest" description="Disordered" evidence="6">
    <location>
        <begin position="446"/>
        <end position="493"/>
    </location>
</feature>
<dbReference type="InterPro" id="IPR027370">
    <property type="entry name" value="Znf-RING_euk"/>
</dbReference>
<reference evidence="9" key="1">
    <citation type="submission" date="2023-03" db="EMBL/GenBank/DDBJ databases">
        <authorList>
            <person name="Steffen K."/>
            <person name="Cardenas P."/>
        </authorList>
    </citation>
    <scope>NUCLEOTIDE SEQUENCE</scope>
</reference>
<dbReference type="PANTHER" id="PTHR25462:SF296">
    <property type="entry name" value="MEIOTIC P26, ISOFORM F"/>
    <property type="match status" value="1"/>
</dbReference>
<evidence type="ECO:0000256" key="1">
    <source>
        <dbReference type="ARBA" id="ARBA00022723"/>
    </source>
</evidence>
<feature type="domain" description="B box-type" evidence="8">
    <location>
        <begin position="101"/>
        <end position="148"/>
    </location>
</feature>
<dbReference type="SMART" id="SM00184">
    <property type="entry name" value="RING"/>
    <property type="match status" value="1"/>
</dbReference>
<dbReference type="SMART" id="SM00336">
    <property type="entry name" value="BBOX"/>
    <property type="match status" value="2"/>
</dbReference>
<dbReference type="InterPro" id="IPR001841">
    <property type="entry name" value="Znf_RING"/>
</dbReference>
<evidence type="ECO:0000256" key="3">
    <source>
        <dbReference type="ARBA" id="ARBA00022833"/>
    </source>
</evidence>
<keyword evidence="2 4" id="KW-0863">Zinc-finger</keyword>
<dbReference type="InterPro" id="IPR000315">
    <property type="entry name" value="Znf_B-box"/>
</dbReference>
<feature type="domain" description="B box-type" evidence="8">
    <location>
        <begin position="167"/>
        <end position="208"/>
    </location>
</feature>
<dbReference type="Pfam" id="PF00643">
    <property type="entry name" value="zf-B_box"/>
    <property type="match status" value="2"/>
</dbReference>
<keyword evidence="10" id="KW-1185">Reference proteome</keyword>
<dbReference type="PROSITE" id="PS50119">
    <property type="entry name" value="ZF_BBOX"/>
    <property type="match status" value="2"/>
</dbReference>
<dbReference type="InterPro" id="IPR017907">
    <property type="entry name" value="Znf_RING_CS"/>
</dbReference>
<protein>
    <submittedName>
        <fullName evidence="9">E3 ubiquitin-protein ligase TRIM56</fullName>
    </submittedName>
</protein>
<dbReference type="Proteomes" id="UP001174909">
    <property type="component" value="Unassembled WGS sequence"/>
</dbReference>
<dbReference type="GO" id="GO:0008270">
    <property type="term" value="F:zinc ion binding"/>
    <property type="evidence" value="ECO:0007669"/>
    <property type="project" value="UniProtKB-KW"/>
</dbReference>
<dbReference type="PROSITE" id="PS00518">
    <property type="entry name" value="ZF_RING_1"/>
    <property type="match status" value="1"/>
</dbReference>
<evidence type="ECO:0000256" key="4">
    <source>
        <dbReference type="PROSITE-ProRule" id="PRU00024"/>
    </source>
</evidence>
<dbReference type="AlphaFoldDB" id="A0AA35RU66"/>
<accession>A0AA35RU66</accession>
<sequence>MADQRKSEDPFLGSLQKLDDELTCPVCSDHFTEPKVLPCLHFYCKTCIADLIKRAKGRPFTCPECRRETNAEEDNPDNLPTAFFVNRMEELFSVMKKAERKDSVTCESCRSQLPAADFCHDCSKYICTDCAKAHRQMWLLSSHSVVSIDSLRSTISKNPPEKLQVFSREVKCSKHKDEPLKLYCHDCSKLVCRDCIVIDHKDHEYAFVIDAAPLCKAEIQEKSESVKKITEGVKLAVISLGESRKKLSDHGIATTRAIDQAIDEIVAKLAEKRREMKEKASRIVGEAEEKIAAQEKNAQLAVGELVSLQEFMSRSLETETDQEILSLKKQVSDQVERVGELYSDADRKFPLPELPELVVKCGERVNQAIETELSVAQRELEKEVAVVASFGKDEPGEPYDEVVDAIPLSATLINPTNILNREEECMPPWGHTKAPQLREAIWDSIPSGEGEPIRGHKRYQKDKGGPIGVSLRSGIWPEKNEETKNKKAVRWGQ</sequence>
<evidence type="ECO:0000256" key="6">
    <source>
        <dbReference type="SAM" id="MobiDB-lite"/>
    </source>
</evidence>
<dbReference type="Gene3D" id="3.30.160.60">
    <property type="entry name" value="Classic Zinc Finger"/>
    <property type="match status" value="1"/>
</dbReference>
<dbReference type="SUPFAM" id="SSF57845">
    <property type="entry name" value="B-box zinc-binding domain"/>
    <property type="match status" value="1"/>
</dbReference>
<dbReference type="InterPro" id="IPR047153">
    <property type="entry name" value="TRIM45/56/19-like"/>
</dbReference>
<dbReference type="PROSITE" id="PS50089">
    <property type="entry name" value="ZF_RING_2"/>
    <property type="match status" value="1"/>
</dbReference>
<dbReference type="SUPFAM" id="SSF57850">
    <property type="entry name" value="RING/U-box"/>
    <property type="match status" value="1"/>
</dbReference>
<keyword evidence="1" id="KW-0479">Metal-binding</keyword>